<evidence type="ECO:0000313" key="2">
    <source>
        <dbReference type="EMBL" id="MCQ8277919.1"/>
    </source>
</evidence>
<evidence type="ECO:0000256" key="1">
    <source>
        <dbReference type="SAM" id="Phobius"/>
    </source>
</evidence>
<keyword evidence="3" id="KW-1185">Reference proteome</keyword>
<organism evidence="2 3">
    <name type="scientific">Endosaccharibacter trunci</name>
    <dbReference type="NCBI Taxonomy" id="2812733"/>
    <lineage>
        <taxon>Bacteria</taxon>
        <taxon>Pseudomonadati</taxon>
        <taxon>Pseudomonadota</taxon>
        <taxon>Alphaproteobacteria</taxon>
        <taxon>Acetobacterales</taxon>
        <taxon>Acetobacteraceae</taxon>
        <taxon>Endosaccharibacter</taxon>
    </lineage>
</organism>
<reference evidence="2 3" key="1">
    <citation type="submission" date="2022-06" db="EMBL/GenBank/DDBJ databases">
        <title>Endosaccharibacter gen. nov., sp. nov., endophytic bacteria isolated from sugarcane.</title>
        <authorList>
            <person name="Pitiwittayakul N."/>
            <person name="Yukphan P."/>
            <person name="Charoenyingcharoen P."/>
            <person name="Tanasupawat S."/>
        </authorList>
    </citation>
    <scope>NUCLEOTIDE SEQUENCE [LARGE SCALE GENOMIC DNA]</scope>
    <source>
        <strain evidence="2 3">KSS8</strain>
    </source>
</reference>
<keyword evidence="1" id="KW-1133">Transmembrane helix</keyword>
<dbReference type="Proteomes" id="UP001524587">
    <property type="component" value="Unassembled WGS sequence"/>
</dbReference>
<dbReference type="EMBL" id="JAMSKV010000003">
    <property type="protein sequence ID" value="MCQ8277919.1"/>
    <property type="molecule type" value="Genomic_DNA"/>
</dbReference>
<sequence length="147" mass="15321">MPLLRFTLRAVALLSGLCALSVLALPLLLALLMLLFDSTARGLMIMLGSILHGLGTFLPAGNALPPYRSLPLDPAALAFAALLRIFPCLLGLVPAIVAPERRASWLLCAACWCAALPFAGRLPVFALLPGIVAALLLAVDAGRRSAA</sequence>
<accession>A0ABT1W4W6</accession>
<proteinExistence type="predicted"/>
<feature type="transmembrane region" description="Helical" evidence="1">
    <location>
        <begin position="43"/>
        <end position="64"/>
    </location>
</feature>
<dbReference type="RefSeq" id="WP_422863376.1">
    <property type="nucleotide sequence ID" value="NZ_JAMSKV010000003.1"/>
</dbReference>
<comment type="caution">
    <text evidence="2">The sequence shown here is derived from an EMBL/GenBank/DDBJ whole genome shotgun (WGS) entry which is preliminary data.</text>
</comment>
<protein>
    <submittedName>
        <fullName evidence="2">Uncharacterized protein</fullName>
    </submittedName>
</protein>
<keyword evidence="1" id="KW-0812">Transmembrane</keyword>
<feature type="transmembrane region" description="Helical" evidence="1">
    <location>
        <begin position="125"/>
        <end position="142"/>
    </location>
</feature>
<keyword evidence="1" id="KW-0472">Membrane</keyword>
<name>A0ABT1W4W6_9PROT</name>
<evidence type="ECO:0000313" key="3">
    <source>
        <dbReference type="Proteomes" id="UP001524587"/>
    </source>
</evidence>
<feature type="transmembrane region" description="Helical" evidence="1">
    <location>
        <begin position="12"/>
        <end position="36"/>
    </location>
</feature>
<gene>
    <name evidence="2" type="ORF">NFI95_05600</name>
</gene>
<feature type="transmembrane region" description="Helical" evidence="1">
    <location>
        <begin position="76"/>
        <end position="96"/>
    </location>
</feature>